<accession>A0AAV3R3Z6</accession>
<organism evidence="2 3">
    <name type="scientific">Lithospermum erythrorhizon</name>
    <name type="common">Purple gromwell</name>
    <name type="synonym">Lithospermum officinale var. erythrorhizon</name>
    <dbReference type="NCBI Taxonomy" id="34254"/>
    <lineage>
        <taxon>Eukaryota</taxon>
        <taxon>Viridiplantae</taxon>
        <taxon>Streptophyta</taxon>
        <taxon>Embryophyta</taxon>
        <taxon>Tracheophyta</taxon>
        <taxon>Spermatophyta</taxon>
        <taxon>Magnoliopsida</taxon>
        <taxon>eudicotyledons</taxon>
        <taxon>Gunneridae</taxon>
        <taxon>Pentapetalae</taxon>
        <taxon>asterids</taxon>
        <taxon>lamiids</taxon>
        <taxon>Boraginales</taxon>
        <taxon>Boraginaceae</taxon>
        <taxon>Boraginoideae</taxon>
        <taxon>Lithospermeae</taxon>
        <taxon>Lithospermum</taxon>
    </lineage>
</organism>
<dbReference type="AlphaFoldDB" id="A0AAV3R3Z6"/>
<feature type="region of interest" description="Disordered" evidence="1">
    <location>
        <begin position="89"/>
        <end position="109"/>
    </location>
</feature>
<evidence type="ECO:0000313" key="3">
    <source>
        <dbReference type="Proteomes" id="UP001454036"/>
    </source>
</evidence>
<name>A0AAV3R3Z6_LITER</name>
<reference evidence="2 3" key="1">
    <citation type="submission" date="2024-01" db="EMBL/GenBank/DDBJ databases">
        <title>The complete chloroplast genome sequence of Lithospermum erythrorhizon: insights into the phylogenetic relationship among Boraginaceae species and the maternal lineages of purple gromwells.</title>
        <authorList>
            <person name="Okada T."/>
            <person name="Watanabe K."/>
        </authorList>
    </citation>
    <scope>NUCLEOTIDE SEQUENCE [LARGE SCALE GENOMIC DNA]</scope>
</reference>
<evidence type="ECO:0000313" key="2">
    <source>
        <dbReference type="EMBL" id="GAA0170041.1"/>
    </source>
</evidence>
<gene>
    <name evidence="2" type="ORF">LIER_24391</name>
</gene>
<comment type="caution">
    <text evidence="2">The sequence shown here is derived from an EMBL/GenBank/DDBJ whole genome shotgun (WGS) entry which is preliminary data.</text>
</comment>
<feature type="region of interest" description="Disordered" evidence="1">
    <location>
        <begin position="24"/>
        <end position="52"/>
    </location>
</feature>
<evidence type="ECO:0000256" key="1">
    <source>
        <dbReference type="SAM" id="MobiDB-lite"/>
    </source>
</evidence>
<dbReference type="Proteomes" id="UP001454036">
    <property type="component" value="Unassembled WGS sequence"/>
</dbReference>
<dbReference type="EMBL" id="BAABME010007071">
    <property type="protein sequence ID" value="GAA0170041.1"/>
    <property type="molecule type" value="Genomic_DNA"/>
</dbReference>
<protein>
    <submittedName>
        <fullName evidence="2">Uncharacterized protein</fullName>
    </submittedName>
</protein>
<proteinExistence type="predicted"/>
<sequence>MKRTIKADENPLTIKESYFADAKYHKRKKTSQVQPKEVQEALRESQPPHPSANEEVIEALKGLTLPLTQPEEVSKEDTARDVGLGRVRQATTKSHKRQSAWIERDSEDATTQTIRHQKLNSGTQVRPQAVITRLDQKGWPTTMQPRRIKNTPGIQEQQRKLAVKGGNKISKQMYKDCNPISPQRQKEAYNLIQNHDKKSDGTARRLAYLTIEKNDGTSSSISHHPKRRWDNLQRASVPHIQKISQRSLVYFTIQENQDRASSKRVGITHI</sequence>
<keyword evidence="3" id="KW-1185">Reference proteome</keyword>